<dbReference type="Pfam" id="PF01494">
    <property type="entry name" value="FAD_binding_3"/>
    <property type="match status" value="1"/>
</dbReference>
<gene>
    <name evidence="2" type="ORF">NSCI0253_LOCUS1167</name>
</gene>
<sequence length="690" mass="74379">MGNSVAVCCAASDATGEAYIDRAFASFMAADEVPDVCAAFEELVEASGTCASTNAWDTSDFCSLAQRVMSLKSSGHDSHARLCRKLLSALQEREAVVQRPDVCGSGVDGIVEATEAAPNMPCRVLVTGAGPVGLRAAVEARLLGLDVVIVEKRSNFSRVNILTLWPGTLEDLNSLGAREYLQAQLGHEVTGQMEAEVQARENAGALADLVRVSHVLLHMGTREIQLVLLKTALLLGVRVRYGVEFVGVLAPSAEASSVNCEEDCFRAVIQPRSSPPLPTACDTAQADGAVQATAFKPKKDGNYVRTGKCNAMELAEVDAGFINVPHASGVVGEANEVIPFNSLLVAEGEWSRATRRLGFKKSVDRFKSAIGLVVNLEYDRTDPHQVAAVPIKIVGGKGGSHFTGSKAALSQLFMEDPPIILEGLEYLKGRTHFVVACVTSSTLAAHGCLVDEKASPGDIVNADNLRMQALRKLGGRIAKACIGLEVSEHEGSSARGCLKFCTHNSVQVFDFSTRARCLESVRLLRDTGAGHHDVVEGSRANIETGAQKTALVLPVGDALLEPFWPQGLGMNRGIHGALNAVWTCCVWREEVRRHRGASAALQKAVIEAHFAFQVLNWRPWMTPHFVLKPFAKWTVDWADRTLDYIVQDVTADADARKEEISKAPARRIVEVPLRIAGILKSMEGQRPQFC</sequence>
<dbReference type="InterPro" id="IPR036188">
    <property type="entry name" value="FAD/NAD-bd_sf"/>
</dbReference>
<protein>
    <recommendedName>
        <fullName evidence="1">FAD-binding domain-containing protein</fullName>
    </recommendedName>
</protein>
<name>A0A7S0ZNG6_NOCSC</name>
<proteinExistence type="predicted"/>
<organism evidence="2">
    <name type="scientific">Noctiluca scintillans</name>
    <name type="common">Sea sparkle</name>
    <name type="synonym">Red tide dinoflagellate</name>
    <dbReference type="NCBI Taxonomy" id="2966"/>
    <lineage>
        <taxon>Eukaryota</taxon>
        <taxon>Sar</taxon>
        <taxon>Alveolata</taxon>
        <taxon>Dinophyceae</taxon>
        <taxon>Noctilucales</taxon>
        <taxon>Noctilucaceae</taxon>
        <taxon>Noctiluca</taxon>
    </lineage>
</organism>
<evidence type="ECO:0000313" key="2">
    <source>
        <dbReference type="EMBL" id="CAD8826821.1"/>
    </source>
</evidence>
<dbReference type="SUPFAM" id="SSF51905">
    <property type="entry name" value="FAD/NAD(P)-binding domain"/>
    <property type="match status" value="1"/>
</dbReference>
<dbReference type="EMBL" id="HBFQ01001703">
    <property type="protein sequence ID" value="CAD8826821.1"/>
    <property type="molecule type" value="Transcribed_RNA"/>
</dbReference>
<dbReference type="Gene3D" id="3.50.50.60">
    <property type="entry name" value="FAD/NAD(P)-binding domain"/>
    <property type="match status" value="2"/>
</dbReference>
<dbReference type="GO" id="GO:0071949">
    <property type="term" value="F:FAD binding"/>
    <property type="evidence" value="ECO:0007669"/>
    <property type="project" value="InterPro"/>
</dbReference>
<dbReference type="InterPro" id="IPR002938">
    <property type="entry name" value="FAD-bd"/>
</dbReference>
<evidence type="ECO:0000259" key="1">
    <source>
        <dbReference type="Pfam" id="PF01494"/>
    </source>
</evidence>
<dbReference type="AlphaFoldDB" id="A0A7S0ZNG6"/>
<feature type="domain" description="FAD-binding" evidence="1">
    <location>
        <begin position="122"/>
        <end position="250"/>
    </location>
</feature>
<reference evidence="2" key="1">
    <citation type="submission" date="2021-01" db="EMBL/GenBank/DDBJ databases">
        <authorList>
            <person name="Corre E."/>
            <person name="Pelletier E."/>
            <person name="Niang G."/>
            <person name="Scheremetjew M."/>
            <person name="Finn R."/>
            <person name="Kale V."/>
            <person name="Holt S."/>
            <person name="Cochrane G."/>
            <person name="Meng A."/>
            <person name="Brown T."/>
            <person name="Cohen L."/>
        </authorList>
    </citation>
    <scope>NUCLEOTIDE SEQUENCE</scope>
</reference>
<accession>A0A7S0ZNG6</accession>